<proteinExistence type="predicted"/>
<reference evidence="1" key="1">
    <citation type="submission" date="2019-03" db="EMBL/GenBank/DDBJ databases">
        <authorList>
            <person name="Mank J."/>
            <person name="Almeida P."/>
        </authorList>
    </citation>
    <scope>NUCLEOTIDE SEQUENCE</scope>
    <source>
        <strain evidence="1">78183</strain>
    </source>
</reference>
<dbReference type="AlphaFoldDB" id="A0A6N2MCC3"/>
<dbReference type="EMBL" id="CAADRP010001763">
    <property type="protein sequence ID" value="VFU51610.1"/>
    <property type="molecule type" value="Genomic_DNA"/>
</dbReference>
<sequence length="66" mass="7313">MHLAFGERILPCLLSLLVQRVVYRAVSSRKKFGDLFLATSSCFPTVLVPMENLAGLHKNCEGMTSD</sequence>
<organism evidence="1">
    <name type="scientific">Salix viminalis</name>
    <name type="common">Common osier</name>
    <name type="synonym">Basket willow</name>
    <dbReference type="NCBI Taxonomy" id="40686"/>
    <lineage>
        <taxon>Eukaryota</taxon>
        <taxon>Viridiplantae</taxon>
        <taxon>Streptophyta</taxon>
        <taxon>Embryophyta</taxon>
        <taxon>Tracheophyta</taxon>
        <taxon>Spermatophyta</taxon>
        <taxon>Magnoliopsida</taxon>
        <taxon>eudicotyledons</taxon>
        <taxon>Gunneridae</taxon>
        <taxon>Pentapetalae</taxon>
        <taxon>rosids</taxon>
        <taxon>fabids</taxon>
        <taxon>Malpighiales</taxon>
        <taxon>Salicaceae</taxon>
        <taxon>Saliceae</taxon>
        <taxon>Salix</taxon>
    </lineage>
</organism>
<evidence type="ECO:0000313" key="1">
    <source>
        <dbReference type="EMBL" id="VFU51610.1"/>
    </source>
</evidence>
<gene>
    <name evidence="1" type="ORF">SVIM_LOCUS349490</name>
</gene>
<accession>A0A6N2MCC3</accession>
<name>A0A6N2MCC3_SALVM</name>
<protein>
    <submittedName>
        <fullName evidence="1">Uncharacterized protein</fullName>
    </submittedName>
</protein>